<dbReference type="RefSeq" id="WP_037774304.1">
    <property type="nucleotide sequence ID" value="NZ_CP011340.1"/>
</dbReference>
<protein>
    <submittedName>
        <fullName evidence="1">Membrane protein</fullName>
    </submittedName>
</protein>
<dbReference type="OrthoDB" id="3852193at2"/>
<dbReference type="AlphaFoldDB" id="A0A0M4D725"/>
<evidence type="ECO:0000313" key="2">
    <source>
        <dbReference type="Proteomes" id="UP000060513"/>
    </source>
</evidence>
<evidence type="ECO:0000313" key="1">
    <source>
        <dbReference type="EMBL" id="ALC22328.1"/>
    </source>
</evidence>
<accession>A0A0M4D725</accession>
<gene>
    <name evidence="1" type="ORF">SPRI_4022</name>
</gene>
<dbReference type="EMBL" id="CP011340">
    <property type="protein sequence ID" value="ALC22328.1"/>
    <property type="molecule type" value="Genomic_DNA"/>
</dbReference>
<dbReference type="GeneID" id="97234933"/>
<dbReference type="STRING" id="38300.SPRI_4022"/>
<dbReference type="PATRIC" id="fig|38300.4.peg.4219"/>
<reference evidence="1 2" key="1">
    <citation type="submission" date="2015-08" db="EMBL/GenBank/DDBJ databases">
        <title>Genome sequence of the pristinamycin over-producing bacterium Streptomyces pristinaespiralis HCCB10218.</title>
        <authorList>
            <person name="Tian J."/>
            <person name="Yang J."/>
            <person name="Li L."/>
            <person name="Ruan L."/>
            <person name="Wei W."/>
            <person name="Zheng G."/>
            <person name="Wei Z."/>
            <person name="Yang S."/>
            <person name="Ge M."/>
            <person name="Jiang W."/>
            <person name="Lu Y."/>
        </authorList>
    </citation>
    <scope>NUCLEOTIDE SEQUENCE [LARGE SCALE GENOMIC DNA]</scope>
    <source>
        <strain evidence="1 2">HCCB 10218</strain>
    </source>
</reference>
<organism evidence="1">
    <name type="scientific">Streptomyces pristinaespiralis</name>
    <dbReference type="NCBI Taxonomy" id="38300"/>
    <lineage>
        <taxon>Bacteria</taxon>
        <taxon>Bacillati</taxon>
        <taxon>Actinomycetota</taxon>
        <taxon>Actinomycetes</taxon>
        <taxon>Kitasatosporales</taxon>
        <taxon>Streptomycetaceae</taxon>
        <taxon>Streptomyces</taxon>
    </lineage>
</organism>
<dbReference type="Proteomes" id="UP000060513">
    <property type="component" value="Chromosome"/>
</dbReference>
<proteinExistence type="predicted"/>
<dbReference type="KEGG" id="spri:SPRI_4022"/>
<sequence>MDTQGDKVPQEPAPDTPSAQAPAVEPRPGAGAVPADGGEPAAPVRRRGRTALLIAAAAVLGVVAGVATGYTVQYHREPTSLPVLSQPEIRTPKPVRAGSDTTARSVSVNRWAKTDGDLRQLLVPRPKGAKKEQEAELEDLFSFATWFEDEDHMFQDLAEHDFRRAATVSWSKDGKVYVDISLVQFRETTEVNAERFGEGQQAYMSEDDWAGNEGEPVPGSSNARTYVFDEPLREAGYEPLYQGRAVAWRGDVVMIIEYANNSGPVDEKDLKSLAKRQLERL</sequence>
<name>A0A0M4D725_STRPR</name>